<keyword evidence="3" id="KW-0482">Metalloprotease</keyword>
<keyword evidence="1" id="KW-0812">Transmembrane</keyword>
<dbReference type="Pfam" id="PF02517">
    <property type="entry name" value="Rce1-like"/>
    <property type="match status" value="1"/>
</dbReference>
<feature type="domain" description="CAAX prenyl protease 2/Lysostaphin resistance protein A-like" evidence="2">
    <location>
        <begin position="157"/>
        <end position="260"/>
    </location>
</feature>
<sequence>MNPSVATSRTPKNKISIVIFLGLAYLLSWLIALPLWLADGLRSPAAVPLMVAMMFVPTVAAVIVVFFVEKPKQKGRALGLVPLKPAGRLIVYLVVALLLPIILCIVALVVGSVLGLFPSDFTNFGGFQQITEMQLAQLGISELPAPVGVLVAGQFLNVLIAALFINILPALGEEIGWRGWLLPKLLRLGPWPTIVLSGAIWGLWHAPVILLGHNYPGTPGWLALLAMVGFCTVIGGIFSWLRLRSGSVWPAALAHSSLNASATLYVVFVAENGVYNPLQANITGWSGWIIPAILLVVIVSLGKFTPLTNSIKKSETNRTSHQKT</sequence>
<dbReference type="InterPro" id="IPR042150">
    <property type="entry name" value="MmRce1-like"/>
</dbReference>
<dbReference type="RefSeq" id="WP_303904270.1">
    <property type="nucleotide sequence ID" value="NZ_DYXC01000070.1"/>
</dbReference>
<dbReference type="EMBL" id="DYXC01000070">
    <property type="protein sequence ID" value="HJF14302.1"/>
    <property type="molecule type" value="Genomic_DNA"/>
</dbReference>
<dbReference type="PANTHER" id="PTHR35797">
    <property type="entry name" value="PROTEASE-RELATED"/>
    <property type="match status" value="1"/>
</dbReference>
<dbReference type="Proteomes" id="UP000703315">
    <property type="component" value="Unassembled WGS sequence"/>
</dbReference>
<dbReference type="PANTHER" id="PTHR35797:SF1">
    <property type="entry name" value="PROTEASE"/>
    <property type="match status" value="1"/>
</dbReference>
<gene>
    <name evidence="3" type="ORF">K8V32_05780</name>
</gene>
<organism evidence="3 4">
    <name type="scientific">Enteractinococcus helveticum</name>
    <dbReference type="NCBI Taxonomy" id="1837282"/>
    <lineage>
        <taxon>Bacteria</taxon>
        <taxon>Bacillati</taxon>
        <taxon>Actinomycetota</taxon>
        <taxon>Actinomycetes</taxon>
        <taxon>Micrococcales</taxon>
        <taxon>Micrococcaceae</taxon>
    </lineage>
</organism>
<keyword evidence="3" id="KW-0378">Hydrolase</keyword>
<dbReference type="InterPro" id="IPR003675">
    <property type="entry name" value="Rce1/LyrA-like_dom"/>
</dbReference>
<accession>A0A921K779</accession>
<keyword evidence="1" id="KW-1133">Transmembrane helix</keyword>
<dbReference type="GO" id="GO:0004175">
    <property type="term" value="F:endopeptidase activity"/>
    <property type="evidence" value="ECO:0007669"/>
    <property type="project" value="UniProtKB-ARBA"/>
</dbReference>
<evidence type="ECO:0000259" key="2">
    <source>
        <dbReference type="Pfam" id="PF02517"/>
    </source>
</evidence>
<name>A0A921K779_9MICC</name>
<feature type="transmembrane region" description="Helical" evidence="1">
    <location>
        <begin position="49"/>
        <end position="68"/>
    </location>
</feature>
<dbReference type="GO" id="GO:0008237">
    <property type="term" value="F:metallopeptidase activity"/>
    <property type="evidence" value="ECO:0007669"/>
    <property type="project" value="UniProtKB-KW"/>
</dbReference>
<feature type="transmembrane region" description="Helical" evidence="1">
    <location>
        <begin position="248"/>
        <end position="270"/>
    </location>
</feature>
<feature type="transmembrane region" description="Helical" evidence="1">
    <location>
        <begin position="89"/>
        <end position="117"/>
    </location>
</feature>
<protein>
    <submittedName>
        <fullName evidence="3">CPBP family intramembrane metalloprotease</fullName>
    </submittedName>
</protein>
<feature type="transmembrane region" description="Helical" evidence="1">
    <location>
        <begin position="221"/>
        <end position="241"/>
    </location>
</feature>
<evidence type="ECO:0000313" key="3">
    <source>
        <dbReference type="EMBL" id="HJF14302.1"/>
    </source>
</evidence>
<dbReference type="GO" id="GO:0080120">
    <property type="term" value="P:CAAX-box protein maturation"/>
    <property type="evidence" value="ECO:0007669"/>
    <property type="project" value="UniProtKB-ARBA"/>
</dbReference>
<feature type="transmembrane region" description="Helical" evidence="1">
    <location>
        <begin position="17"/>
        <end position="37"/>
    </location>
</feature>
<reference evidence="3" key="2">
    <citation type="submission" date="2021-09" db="EMBL/GenBank/DDBJ databases">
        <authorList>
            <person name="Gilroy R."/>
        </authorList>
    </citation>
    <scope>NUCLEOTIDE SEQUENCE</scope>
    <source>
        <strain evidence="3">ChiHjej13B12-14962</strain>
    </source>
</reference>
<evidence type="ECO:0000313" key="4">
    <source>
        <dbReference type="Proteomes" id="UP000703315"/>
    </source>
</evidence>
<feature type="transmembrane region" description="Helical" evidence="1">
    <location>
        <begin position="188"/>
        <end position="209"/>
    </location>
</feature>
<proteinExistence type="predicted"/>
<feature type="transmembrane region" description="Helical" evidence="1">
    <location>
        <begin position="282"/>
        <end position="304"/>
    </location>
</feature>
<feature type="transmembrane region" description="Helical" evidence="1">
    <location>
        <begin position="147"/>
        <end position="168"/>
    </location>
</feature>
<comment type="caution">
    <text evidence="3">The sequence shown here is derived from an EMBL/GenBank/DDBJ whole genome shotgun (WGS) entry which is preliminary data.</text>
</comment>
<keyword evidence="3" id="KW-0645">Protease</keyword>
<keyword evidence="1" id="KW-0472">Membrane</keyword>
<dbReference type="AlphaFoldDB" id="A0A921K779"/>
<reference evidence="3" key="1">
    <citation type="journal article" date="2021" name="PeerJ">
        <title>Extensive microbial diversity within the chicken gut microbiome revealed by metagenomics and culture.</title>
        <authorList>
            <person name="Gilroy R."/>
            <person name="Ravi A."/>
            <person name="Getino M."/>
            <person name="Pursley I."/>
            <person name="Horton D.L."/>
            <person name="Alikhan N.F."/>
            <person name="Baker D."/>
            <person name="Gharbi K."/>
            <person name="Hall N."/>
            <person name="Watson M."/>
            <person name="Adriaenssens E.M."/>
            <person name="Foster-Nyarko E."/>
            <person name="Jarju S."/>
            <person name="Secka A."/>
            <person name="Antonio M."/>
            <person name="Oren A."/>
            <person name="Chaudhuri R.R."/>
            <person name="La Ragione R."/>
            <person name="Hildebrand F."/>
            <person name="Pallen M.J."/>
        </authorList>
    </citation>
    <scope>NUCLEOTIDE SEQUENCE</scope>
    <source>
        <strain evidence="3">ChiHjej13B12-14962</strain>
    </source>
</reference>
<evidence type="ECO:0000256" key="1">
    <source>
        <dbReference type="SAM" id="Phobius"/>
    </source>
</evidence>